<reference evidence="1 2" key="1">
    <citation type="submission" date="2019-03" db="EMBL/GenBank/DDBJ databases">
        <title>First draft genome of Liparis tanakae, snailfish: a comprehensive survey of snailfish specific genes.</title>
        <authorList>
            <person name="Kim W."/>
            <person name="Song I."/>
            <person name="Jeong J.-H."/>
            <person name="Kim D."/>
            <person name="Kim S."/>
            <person name="Ryu S."/>
            <person name="Song J.Y."/>
            <person name="Lee S.K."/>
        </authorList>
    </citation>
    <scope>NUCLEOTIDE SEQUENCE [LARGE SCALE GENOMIC DNA]</scope>
    <source>
        <tissue evidence="1">Muscle</tissue>
    </source>
</reference>
<gene>
    <name evidence="1" type="ORF">EYF80_032633</name>
</gene>
<proteinExistence type="predicted"/>
<protein>
    <submittedName>
        <fullName evidence="1">Uncharacterized protein</fullName>
    </submittedName>
</protein>
<name>A0A4Z2GV64_9TELE</name>
<accession>A0A4Z2GV64</accession>
<dbReference type="AlphaFoldDB" id="A0A4Z2GV64"/>
<organism evidence="1 2">
    <name type="scientific">Liparis tanakae</name>
    <name type="common">Tanaka's snailfish</name>
    <dbReference type="NCBI Taxonomy" id="230148"/>
    <lineage>
        <taxon>Eukaryota</taxon>
        <taxon>Metazoa</taxon>
        <taxon>Chordata</taxon>
        <taxon>Craniata</taxon>
        <taxon>Vertebrata</taxon>
        <taxon>Euteleostomi</taxon>
        <taxon>Actinopterygii</taxon>
        <taxon>Neopterygii</taxon>
        <taxon>Teleostei</taxon>
        <taxon>Neoteleostei</taxon>
        <taxon>Acanthomorphata</taxon>
        <taxon>Eupercaria</taxon>
        <taxon>Perciformes</taxon>
        <taxon>Cottioidei</taxon>
        <taxon>Cottales</taxon>
        <taxon>Liparidae</taxon>
        <taxon>Liparis</taxon>
    </lineage>
</organism>
<comment type="caution">
    <text evidence="1">The sequence shown here is derived from an EMBL/GenBank/DDBJ whole genome shotgun (WGS) entry which is preliminary data.</text>
</comment>
<sequence length="185" mass="20945">MRMTMKTSSVATMMPPMTRIIVPPRKPLWMDWHCGRGAGFHIILTLQPSKPKHLAVAMQWVSTKAKREQRCIRSAYDCVALGAPKDRVRRELLETVGREVQTGQFIQICKSPLGNEGDEVMIQTHLMEVDHLADGFPRHTAQVVIRQIQILQCRINVVKGCVEDPTQLIVVEDQVLQVDQPSEVV</sequence>
<evidence type="ECO:0000313" key="2">
    <source>
        <dbReference type="Proteomes" id="UP000314294"/>
    </source>
</evidence>
<dbReference type="EMBL" id="SRLO01000412">
    <property type="protein sequence ID" value="TNN57130.1"/>
    <property type="molecule type" value="Genomic_DNA"/>
</dbReference>
<evidence type="ECO:0000313" key="1">
    <source>
        <dbReference type="EMBL" id="TNN57130.1"/>
    </source>
</evidence>
<dbReference type="Proteomes" id="UP000314294">
    <property type="component" value="Unassembled WGS sequence"/>
</dbReference>
<keyword evidence="2" id="KW-1185">Reference proteome</keyword>